<dbReference type="AlphaFoldDB" id="A0A0F9IFJ4"/>
<dbReference type="SMART" id="SM00567">
    <property type="entry name" value="EZ_HEAT"/>
    <property type="match status" value="4"/>
</dbReference>
<accession>A0A0F9IFJ4</accession>
<dbReference type="InterPro" id="IPR004155">
    <property type="entry name" value="PBS_lyase_HEAT"/>
</dbReference>
<dbReference type="Gene3D" id="1.25.10.10">
    <property type="entry name" value="Leucine-rich Repeat Variant"/>
    <property type="match status" value="2"/>
</dbReference>
<gene>
    <name evidence="2" type="ORF">LCGC14_1947280</name>
</gene>
<dbReference type="InterPro" id="IPR011989">
    <property type="entry name" value="ARM-like"/>
</dbReference>
<dbReference type="PROSITE" id="PS50077">
    <property type="entry name" value="HEAT_REPEAT"/>
    <property type="match status" value="1"/>
</dbReference>
<evidence type="ECO:0000256" key="1">
    <source>
        <dbReference type="ARBA" id="ARBA00045876"/>
    </source>
</evidence>
<sequence>MAGVSLDSQTGAIMEFVSYLDGLKDPATQLSVTGLQHLDALESEQAEAFRSAWPEIELERRRQVIHQLVELTEDNIDLNFDTVFFAAMEDGDAAVRCAAMRGLWEHEEHDLIPPLLRLLERDEEAEVRAEAALALGRFVLLSALGNLQEHQYQKVEQGLRRTLEDEMEVEEVQARALEAIGASCQPWVREAIEGAYGGEEVRLKISALHAMGRSCEPRWLPVLIDELANDDPEARYEAATALGSLADRRAVTHLAPALNDSDPVVQEAAIMALGQIGGSEAKALLRPLSGDSSPSVQEAVATALTEADFAIDPLTAEYRV</sequence>
<dbReference type="InterPro" id="IPR021133">
    <property type="entry name" value="HEAT_type_2"/>
</dbReference>
<evidence type="ECO:0000313" key="2">
    <source>
        <dbReference type="EMBL" id="KKL86182.1"/>
    </source>
</evidence>
<evidence type="ECO:0008006" key="3">
    <source>
        <dbReference type="Google" id="ProtNLM"/>
    </source>
</evidence>
<dbReference type="EMBL" id="LAZR01021187">
    <property type="protein sequence ID" value="KKL86182.1"/>
    <property type="molecule type" value="Genomic_DNA"/>
</dbReference>
<protein>
    <recommendedName>
        <fullName evidence="3">HEAT repeat domain-containing protein</fullName>
    </recommendedName>
</protein>
<reference evidence="2" key="1">
    <citation type="journal article" date="2015" name="Nature">
        <title>Complex archaea that bridge the gap between prokaryotes and eukaryotes.</title>
        <authorList>
            <person name="Spang A."/>
            <person name="Saw J.H."/>
            <person name="Jorgensen S.L."/>
            <person name="Zaremba-Niedzwiedzka K."/>
            <person name="Martijn J."/>
            <person name="Lind A.E."/>
            <person name="van Eijk R."/>
            <person name="Schleper C."/>
            <person name="Guy L."/>
            <person name="Ettema T.J."/>
        </authorList>
    </citation>
    <scope>NUCLEOTIDE SEQUENCE</scope>
</reference>
<dbReference type="InterPro" id="IPR016024">
    <property type="entry name" value="ARM-type_fold"/>
</dbReference>
<dbReference type="SUPFAM" id="SSF48371">
    <property type="entry name" value="ARM repeat"/>
    <property type="match status" value="1"/>
</dbReference>
<name>A0A0F9IFJ4_9ZZZZ</name>
<dbReference type="GO" id="GO:0016491">
    <property type="term" value="F:oxidoreductase activity"/>
    <property type="evidence" value="ECO:0007669"/>
    <property type="project" value="TreeGrafter"/>
</dbReference>
<organism evidence="2">
    <name type="scientific">marine sediment metagenome</name>
    <dbReference type="NCBI Taxonomy" id="412755"/>
    <lineage>
        <taxon>unclassified sequences</taxon>
        <taxon>metagenomes</taxon>
        <taxon>ecological metagenomes</taxon>
    </lineage>
</organism>
<comment type="caution">
    <text evidence="2">The sequence shown here is derived from an EMBL/GenBank/DDBJ whole genome shotgun (WGS) entry which is preliminary data.</text>
</comment>
<comment type="function">
    <text evidence="1">Catalyzes the hydroxylation of the N(6)-(4-aminobutyl)-L-lysine intermediate produced by deoxyhypusine synthase/DHPS on a critical lysine of the eukaryotic translation initiation factor 5A/eIF-5A. This is the second step of the post-translational modification of that lysine into an unusual amino acid residue named hypusine. Hypusination is unique to mature eIF-5A factor and is essential for its function.</text>
</comment>
<dbReference type="PANTHER" id="PTHR12697">
    <property type="entry name" value="PBS LYASE HEAT-LIKE PROTEIN"/>
    <property type="match status" value="1"/>
</dbReference>
<dbReference type="PANTHER" id="PTHR12697:SF5">
    <property type="entry name" value="DEOXYHYPUSINE HYDROXYLASE"/>
    <property type="match status" value="1"/>
</dbReference>
<proteinExistence type="predicted"/>
<dbReference type="Pfam" id="PF13646">
    <property type="entry name" value="HEAT_2"/>
    <property type="match status" value="2"/>
</dbReference>